<dbReference type="InterPro" id="IPR012341">
    <property type="entry name" value="6hp_glycosidase-like_sf"/>
</dbReference>
<dbReference type="Gene3D" id="1.50.10.10">
    <property type="match status" value="1"/>
</dbReference>
<dbReference type="Proteomes" id="UP001262889">
    <property type="component" value="Unassembled WGS sequence"/>
</dbReference>
<dbReference type="SUPFAM" id="SSF48208">
    <property type="entry name" value="Six-hairpin glycosidases"/>
    <property type="match status" value="1"/>
</dbReference>
<evidence type="ECO:0000313" key="5">
    <source>
        <dbReference type="EMBL" id="MDT0641811.1"/>
    </source>
</evidence>
<keyword evidence="6" id="KW-1185">Reference proteome</keyword>
<evidence type="ECO:0000256" key="2">
    <source>
        <dbReference type="ARBA" id="ARBA00022801"/>
    </source>
</evidence>
<organism evidence="5 6">
    <name type="scientific">Autumnicola tepida</name>
    <dbReference type="NCBI Taxonomy" id="3075595"/>
    <lineage>
        <taxon>Bacteria</taxon>
        <taxon>Pseudomonadati</taxon>
        <taxon>Bacteroidota</taxon>
        <taxon>Flavobacteriia</taxon>
        <taxon>Flavobacteriales</taxon>
        <taxon>Flavobacteriaceae</taxon>
        <taxon>Autumnicola</taxon>
    </lineage>
</organism>
<evidence type="ECO:0000259" key="4">
    <source>
        <dbReference type="Pfam" id="PF22422"/>
    </source>
</evidence>
<dbReference type="PANTHER" id="PTHR10412">
    <property type="entry name" value="MANNOSYL-OLIGOSACCHARIDE GLUCOSIDASE"/>
    <property type="match status" value="1"/>
</dbReference>
<sequence length="431" mass="50635">MTDQELFEKVKKLLNDNMEEGGGKSKPSFHFTRPSPGTYPYQFFWDTCFHVFIFCALGENEMAKNHVRSLFALQTEDGFVGHMIYWDRLKPGRWTDIFQSLPRIKNLYKSHMSAIIQPPLIAQAIERIYKTSGDKEFLKEMLPKLKKYYSWLANNRDFQGDHLLTIISTFESGMDWKPTFDVPAGFKPGKANWKLFSRVTGVDFRNYINNYNYKKIYEKAYFLVKEVGFNTIYVQNLRAMASLCEAVNDPDAEAYNQLSNKVVQSIMKLMYNEEDDAFYDCYGKDNKQIKILTPTIFYPVILNGISEDVRKAVMDRHFFNSEEFRTKYPIPSLAKKEAAFNPTQSMYIWRGPTWIVNNWFLHKFFMDKGYTDESKKMVESIKELIDKSGFREYYNPFTGEGYGAHDFTWGGLVTDMIKMEKEHQNSEKKRQ</sequence>
<proteinExistence type="inferred from homology"/>
<evidence type="ECO:0000313" key="6">
    <source>
        <dbReference type="Proteomes" id="UP001262889"/>
    </source>
</evidence>
<dbReference type="Pfam" id="PF22422">
    <property type="entry name" value="MGH1-like_GH"/>
    <property type="match status" value="1"/>
</dbReference>
<gene>
    <name evidence="5" type="ORF">RM553_03100</name>
</gene>
<dbReference type="GO" id="GO:0016798">
    <property type="term" value="F:hydrolase activity, acting on glycosyl bonds"/>
    <property type="evidence" value="ECO:0007669"/>
    <property type="project" value="UniProtKB-KW"/>
</dbReference>
<dbReference type="InterPro" id="IPR008928">
    <property type="entry name" value="6-hairpin_glycosidase_sf"/>
</dbReference>
<accession>A0ABU3C651</accession>
<evidence type="ECO:0000256" key="1">
    <source>
        <dbReference type="ARBA" id="ARBA00010833"/>
    </source>
</evidence>
<keyword evidence="3 5" id="KW-0326">Glycosidase</keyword>
<comment type="caution">
    <text evidence="5">The sequence shown here is derived from an EMBL/GenBank/DDBJ whole genome shotgun (WGS) entry which is preliminary data.</text>
</comment>
<feature type="domain" description="Mannosylglycerate hydrolase MGH1-like glycoside hydrolase" evidence="4">
    <location>
        <begin position="39"/>
        <end position="409"/>
    </location>
</feature>
<dbReference type="PANTHER" id="PTHR10412:SF11">
    <property type="entry name" value="MANNOSYL-OLIGOSACCHARIDE GLUCOSIDASE"/>
    <property type="match status" value="1"/>
</dbReference>
<evidence type="ECO:0000256" key="3">
    <source>
        <dbReference type="ARBA" id="ARBA00023295"/>
    </source>
</evidence>
<dbReference type="RefSeq" id="WP_311533519.1">
    <property type="nucleotide sequence ID" value="NZ_JAVRHQ010000002.1"/>
</dbReference>
<comment type="similarity">
    <text evidence="1">Belongs to the glycosyl hydrolase 63 family.</text>
</comment>
<keyword evidence="2" id="KW-0378">Hydrolase</keyword>
<reference evidence="5 6" key="1">
    <citation type="submission" date="2023-09" db="EMBL/GenBank/DDBJ databases">
        <authorList>
            <person name="Rey-Velasco X."/>
        </authorList>
    </citation>
    <scope>NUCLEOTIDE SEQUENCE [LARGE SCALE GENOMIC DNA]</scope>
    <source>
        <strain evidence="5 6">F363</strain>
    </source>
</reference>
<name>A0ABU3C651_9FLAO</name>
<dbReference type="EMBL" id="JAVRHQ010000002">
    <property type="protein sequence ID" value="MDT0641811.1"/>
    <property type="molecule type" value="Genomic_DNA"/>
</dbReference>
<dbReference type="InterPro" id="IPR054491">
    <property type="entry name" value="MGH1-like_GH"/>
</dbReference>
<dbReference type="InterPro" id="IPR004888">
    <property type="entry name" value="Glycoside_hydrolase_63"/>
</dbReference>
<protein>
    <submittedName>
        <fullName evidence="5">Trehalase family glycosidase</fullName>
    </submittedName>
</protein>